<sequence>MADYIEDAEDMVHLHLNATQNVLLAHDLLFSVVFAVSGVLFTVAQFFTMNVKQGPYQSWPWFYDMFAPLISLGSWIIGGGLIVFLMHIYLYRIETGKSWFSRLFSKLRIKPVTHTERHGR</sequence>
<keyword evidence="3" id="KW-1185">Reference proteome</keyword>
<name>A0ABQ7G3C3_DUNSA</name>
<dbReference type="EMBL" id="MU070203">
    <property type="protein sequence ID" value="KAF5829104.1"/>
    <property type="molecule type" value="Genomic_DNA"/>
</dbReference>
<feature type="transmembrane region" description="Helical" evidence="1">
    <location>
        <begin position="67"/>
        <end position="91"/>
    </location>
</feature>
<keyword evidence="1" id="KW-1133">Transmembrane helix</keyword>
<evidence type="ECO:0000313" key="2">
    <source>
        <dbReference type="EMBL" id="KAF5829104.1"/>
    </source>
</evidence>
<feature type="transmembrane region" description="Helical" evidence="1">
    <location>
        <begin position="28"/>
        <end position="47"/>
    </location>
</feature>
<comment type="caution">
    <text evidence="2">The sequence shown here is derived from an EMBL/GenBank/DDBJ whole genome shotgun (WGS) entry which is preliminary data.</text>
</comment>
<protein>
    <submittedName>
        <fullName evidence="2">Uncharacterized protein</fullName>
    </submittedName>
</protein>
<accession>A0ABQ7G3C3</accession>
<evidence type="ECO:0000313" key="3">
    <source>
        <dbReference type="Proteomes" id="UP000815325"/>
    </source>
</evidence>
<proteinExistence type="predicted"/>
<keyword evidence="1" id="KW-0472">Membrane</keyword>
<gene>
    <name evidence="2" type="ORF">DUNSADRAFT_16541</name>
</gene>
<dbReference type="Proteomes" id="UP000815325">
    <property type="component" value="Unassembled WGS sequence"/>
</dbReference>
<reference evidence="2" key="1">
    <citation type="submission" date="2017-08" db="EMBL/GenBank/DDBJ databases">
        <authorList>
            <person name="Polle J.E."/>
            <person name="Barry K."/>
            <person name="Cushman J."/>
            <person name="Schmutz J."/>
            <person name="Tran D."/>
            <person name="Hathwaick L.T."/>
            <person name="Yim W.C."/>
            <person name="Jenkins J."/>
            <person name="Mckie-Krisberg Z.M."/>
            <person name="Prochnik S."/>
            <person name="Lindquist E."/>
            <person name="Dockter R.B."/>
            <person name="Adam C."/>
            <person name="Molina H."/>
            <person name="Bunkerborg J."/>
            <person name="Jin E."/>
            <person name="Buchheim M."/>
            <person name="Magnuson J."/>
        </authorList>
    </citation>
    <scope>NUCLEOTIDE SEQUENCE</scope>
    <source>
        <strain evidence="2">CCAP 19/18</strain>
    </source>
</reference>
<evidence type="ECO:0000256" key="1">
    <source>
        <dbReference type="SAM" id="Phobius"/>
    </source>
</evidence>
<keyword evidence="1" id="KW-0812">Transmembrane</keyword>
<organism evidence="2 3">
    <name type="scientific">Dunaliella salina</name>
    <name type="common">Green alga</name>
    <name type="synonym">Protococcus salinus</name>
    <dbReference type="NCBI Taxonomy" id="3046"/>
    <lineage>
        <taxon>Eukaryota</taxon>
        <taxon>Viridiplantae</taxon>
        <taxon>Chlorophyta</taxon>
        <taxon>core chlorophytes</taxon>
        <taxon>Chlorophyceae</taxon>
        <taxon>CS clade</taxon>
        <taxon>Chlamydomonadales</taxon>
        <taxon>Dunaliellaceae</taxon>
        <taxon>Dunaliella</taxon>
    </lineage>
</organism>